<protein>
    <submittedName>
        <fullName evidence="1">Uncharacterized protein</fullName>
    </submittedName>
</protein>
<name>A0ACB8GT55_PSICU</name>
<dbReference type="Proteomes" id="UP000664032">
    <property type="component" value="Unassembled WGS sequence"/>
</dbReference>
<accession>A0ACB8GT55</accession>
<reference evidence="1" key="1">
    <citation type="submission" date="2021-10" db="EMBL/GenBank/DDBJ databases">
        <title>Psilocybe cubensis genome.</title>
        <authorList>
            <person name="Mckernan K.J."/>
            <person name="Crawford S."/>
            <person name="Trippe A."/>
            <person name="Kane L.T."/>
            <person name="Mclaughlin S."/>
        </authorList>
    </citation>
    <scope>NUCLEOTIDE SEQUENCE</scope>
    <source>
        <strain evidence="1">MGC-MH-2018</strain>
    </source>
</reference>
<dbReference type="EMBL" id="JAFIQS020000008">
    <property type="protein sequence ID" value="KAH9478708.1"/>
    <property type="molecule type" value="Genomic_DNA"/>
</dbReference>
<sequence length="264" mass="29054">MASRPDQATTSTTPPPLQSAAINRGADLLVELLEQEKQQIAHLYHGALRGLELHLKKAQDQHDAQMAAAEHKQQEQGQRIQDLTASLVQAQSYNTDIAGELEALRAEHEALKLALGQAGLVYVDGQLQLDDRAARIVDEFVKAAKIQEDAMMSSPVTKQYPLQRDNSLSEPVGPSEFFDVLSRVIDKGRKFAEHVEKYQQPQSKSNASDKQTMLSIPQDGLKAPHPHDSSSIRMNAQAVLTTALNNRSLTTQSFSKASMKHEAS</sequence>
<evidence type="ECO:0000313" key="1">
    <source>
        <dbReference type="EMBL" id="KAH9478708.1"/>
    </source>
</evidence>
<evidence type="ECO:0000313" key="2">
    <source>
        <dbReference type="Proteomes" id="UP000664032"/>
    </source>
</evidence>
<organism evidence="1 2">
    <name type="scientific">Psilocybe cubensis</name>
    <name type="common">Psychedelic mushroom</name>
    <name type="synonym">Stropharia cubensis</name>
    <dbReference type="NCBI Taxonomy" id="181762"/>
    <lineage>
        <taxon>Eukaryota</taxon>
        <taxon>Fungi</taxon>
        <taxon>Dikarya</taxon>
        <taxon>Basidiomycota</taxon>
        <taxon>Agaricomycotina</taxon>
        <taxon>Agaricomycetes</taxon>
        <taxon>Agaricomycetidae</taxon>
        <taxon>Agaricales</taxon>
        <taxon>Agaricineae</taxon>
        <taxon>Strophariaceae</taxon>
        <taxon>Psilocybe</taxon>
    </lineage>
</organism>
<keyword evidence="2" id="KW-1185">Reference proteome</keyword>
<gene>
    <name evidence="1" type="ORF">JR316_0009168</name>
</gene>
<comment type="caution">
    <text evidence="1">The sequence shown here is derived from an EMBL/GenBank/DDBJ whole genome shotgun (WGS) entry which is preliminary data.</text>
</comment>
<proteinExistence type="predicted"/>